<dbReference type="InterPro" id="IPR006176">
    <property type="entry name" value="3-OHacyl-CoA_DH_NAD-bd"/>
</dbReference>
<dbReference type="GO" id="GO:0006631">
    <property type="term" value="P:fatty acid metabolic process"/>
    <property type="evidence" value="ECO:0007669"/>
    <property type="project" value="InterPro"/>
</dbReference>
<dbReference type="InterPro" id="IPR008927">
    <property type="entry name" value="6-PGluconate_DH-like_C_sf"/>
</dbReference>
<dbReference type="GO" id="GO:0070403">
    <property type="term" value="F:NAD+ binding"/>
    <property type="evidence" value="ECO:0007669"/>
    <property type="project" value="InterPro"/>
</dbReference>
<evidence type="ECO:0000259" key="6">
    <source>
        <dbReference type="Pfam" id="PF02737"/>
    </source>
</evidence>
<keyword evidence="4" id="KW-0520">NAD</keyword>
<dbReference type="AlphaFoldDB" id="A0A316U3P3"/>
<reference evidence="7 8" key="1">
    <citation type="journal article" date="2018" name="Mol. Biol. Evol.">
        <title>Broad Genomic Sampling Reveals a Smut Pathogenic Ancestry of the Fungal Clade Ustilaginomycotina.</title>
        <authorList>
            <person name="Kijpornyongpan T."/>
            <person name="Mondo S.J."/>
            <person name="Barry K."/>
            <person name="Sandor L."/>
            <person name="Lee J."/>
            <person name="Lipzen A."/>
            <person name="Pangilinan J."/>
            <person name="LaButti K."/>
            <person name="Hainaut M."/>
            <person name="Henrissat B."/>
            <person name="Grigoriev I.V."/>
            <person name="Spatafora J.W."/>
            <person name="Aime M.C."/>
        </authorList>
    </citation>
    <scope>NUCLEOTIDE SEQUENCE [LARGE SCALE GENOMIC DNA]</scope>
    <source>
        <strain evidence="7 8">MCA 4718</strain>
    </source>
</reference>
<dbReference type="PROSITE" id="PS00067">
    <property type="entry name" value="3HCDH"/>
    <property type="match status" value="1"/>
</dbReference>
<dbReference type="Gene3D" id="1.10.1040.10">
    <property type="entry name" value="N-(1-d-carboxylethyl)-l-norvaline Dehydrogenase, domain 2"/>
    <property type="match status" value="1"/>
</dbReference>
<dbReference type="PANTHER" id="PTHR48075:SF5">
    <property type="entry name" value="3-HYDROXYBUTYRYL-COA DEHYDROGENASE"/>
    <property type="match status" value="1"/>
</dbReference>
<sequence length="311" mass="33428">MSSLSSPIKRLAVIGAGQMGTGIAYVSALRARCTSVTLVDSSPQQLSKGSEFLESLLQKDLKKGKIREEEAKHARGAWKTVGSIDELKQTHPGAAGGEEGLDMVIEAATEKLPVKQSLFSSLSRAFPDPQTILATNTSSISISKIAASAVLPSEELAKSRSASRVVGLHWMNPVPVLPLVEIIPALQTSEETLQRARHFAEVCGKTLVHSKDSPGFIANRLLMPYINEAIICLDEGVASKEDIDTTMHLAMGHPMGPLKLADFIGLDTCLSIMMTLHEETGDSKYRPAVLLGRMVDAGWVGKKGGKGFYDY</sequence>
<comment type="similarity">
    <text evidence="1">Belongs to the 3-hydroxyacyl-CoA dehydrogenase family.</text>
</comment>
<dbReference type="Proteomes" id="UP000245942">
    <property type="component" value="Unassembled WGS sequence"/>
</dbReference>
<feature type="binding site" evidence="4">
    <location>
        <position position="40"/>
    </location>
    <ligand>
        <name>NAD(+)</name>
        <dbReference type="ChEBI" id="CHEBI:57540"/>
    </ligand>
</feature>
<dbReference type="InterPro" id="IPR006180">
    <property type="entry name" value="3-OHacyl-CoA_DH_CS"/>
</dbReference>
<evidence type="ECO:0000256" key="3">
    <source>
        <dbReference type="PIRSR" id="PIRSR000105-1"/>
    </source>
</evidence>
<dbReference type="InterPro" id="IPR006108">
    <property type="entry name" value="3HC_DH_C"/>
</dbReference>
<dbReference type="InterPro" id="IPR022694">
    <property type="entry name" value="3-OHacyl-CoA_DH"/>
</dbReference>
<dbReference type="Pfam" id="PF00725">
    <property type="entry name" value="3HCDH"/>
    <property type="match status" value="1"/>
</dbReference>
<dbReference type="GeneID" id="37016955"/>
<dbReference type="GO" id="GO:0016616">
    <property type="term" value="F:oxidoreductase activity, acting on the CH-OH group of donors, NAD or NADP as acceptor"/>
    <property type="evidence" value="ECO:0007669"/>
    <property type="project" value="InterPro"/>
</dbReference>
<dbReference type="OrthoDB" id="5958943at2759"/>
<feature type="binding site" evidence="4">
    <location>
        <position position="138"/>
    </location>
    <ligand>
        <name>NAD(+)</name>
        <dbReference type="ChEBI" id="CHEBI:57540"/>
    </ligand>
</feature>
<gene>
    <name evidence="7" type="ORF">BCV69DRAFT_36229</name>
</gene>
<dbReference type="RefSeq" id="XP_025347017.1">
    <property type="nucleotide sequence ID" value="XM_025495221.1"/>
</dbReference>
<feature type="binding site" evidence="4">
    <location>
        <position position="172"/>
    </location>
    <ligand>
        <name>NAD(+)</name>
        <dbReference type="ChEBI" id="CHEBI:57540"/>
    </ligand>
</feature>
<dbReference type="Pfam" id="PF02737">
    <property type="entry name" value="3HCDH_N"/>
    <property type="match status" value="1"/>
</dbReference>
<feature type="binding site" evidence="4">
    <location>
        <position position="115"/>
    </location>
    <ligand>
        <name>NAD(+)</name>
        <dbReference type="ChEBI" id="CHEBI:57540"/>
    </ligand>
</feature>
<evidence type="ECO:0000256" key="4">
    <source>
        <dbReference type="PIRSR" id="PIRSR000105-2"/>
    </source>
</evidence>
<dbReference type="PANTHER" id="PTHR48075">
    <property type="entry name" value="3-HYDROXYACYL-COA DEHYDROGENASE FAMILY PROTEIN"/>
    <property type="match status" value="1"/>
</dbReference>
<dbReference type="SUPFAM" id="SSF48179">
    <property type="entry name" value="6-phosphogluconate dehydrogenase C-terminal domain-like"/>
    <property type="match status" value="1"/>
</dbReference>
<dbReference type="InterPro" id="IPR036291">
    <property type="entry name" value="NAD(P)-bd_dom_sf"/>
</dbReference>
<evidence type="ECO:0000256" key="1">
    <source>
        <dbReference type="ARBA" id="ARBA00009463"/>
    </source>
</evidence>
<feature type="domain" description="3-hydroxyacyl-CoA dehydrogenase C-terminal" evidence="5">
    <location>
        <begin position="215"/>
        <end position="311"/>
    </location>
</feature>
<evidence type="ECO:0000313" key="8">
    <source>
        <dbReference type="Proteomes" id="UP000245942"/>
    </source>
</evidence>
<keyword evidence="2" id="KW-0560">Oxidoreductase</keyword>
<dbReference type="Gene3D" id="3.40.50.720">
    <property type="entry name" value="NAD(P)-binding Rossmann-like Domain"/>
    <property type="match status" value="1"/>
</dbReference>
<feature type="domain" description="3-hydroxyacyl-CoA dehydrogenase NAD binding" evidence="6">
    <location>
        <begin position="11"/>
        <end position="212"/>
    </location>
</feature>
<dbReference type="SUPFAM" id="SSF51735">
    <property type="entry name" value="NAD(P)-binding Rossmann-fold domains"/>
    <property type="match status" value="1"/>
</dbReference>
<proteinExistence type="inferred from homology"/>
<dbReference type="PIRSF" id="PIRSF000105">
    <property type="entry name" value="HCDH"/>
    <property type="match status" value="1"/>
</dbReference>
<name>A0A316U3P3_9BASI</name>
<organism evidence="7 8">
    <name type="scientific">Pseudomicrostroma glucosiphilum</name>
    <dbReference type="NCBI Taxonomy" id="1684307"/>
    <lineage>
        <taxon>Eukaryota</taxon>
        <taxon>Fungi</taxon>
        <taxon>Dikarya</taxon>
        <taxon>Basidiomycota</taxon>
        <taxon>Ustilaginomycotina</taxon>
        <taxon>Exobasidiomycetes</taxon>
        <taxon>Microstromatales</taxon>
        <taxon>Microstromatales incertae sedis</taxon>
        <taxon>Pseudomicrostroma</taxon>
    </lineage>
</organism>
<feature type="binding site" evidence="4">
    <location>
        <position position="303"/>
    </location>
    <ligand>
        <name>NAD(+)</name>
        <dbReference type="ChEBI" id="CHEBI:57540"/>
    </ligand>
</feature>
<evidence type="ECO:0000256" key="2">
    <source>
        <dbReference type="ARBA" id="ARBA00023002"/>
    </source>
</evidence>
<keyword evidence="8" id="KW-1185">Reference proteome</keyword>
<feature type="site" description="Important for catalytic activity" evidence="3">
    <location>
        <position position="169"/>
    </location>
</feature>
<dbReference type="STRING" id="1684307.A0A316U3P3"/>
<feature type="binding site" evidence="4">
    <location>
        <begin position="15"/>
        <end position="20"/>
    </location>
    <ligand>
        <name>NAD(+)</name>
        <dbReference type="ChEBI" id="CHEBI:57540"/>
    </ligand>
</feature>
<dbReference type="EMBL" id="KZ819330">
    <property type="protein sequence ID" value="PWN19857.1"/>
    <property type="molecule type" value="Genomic_DNA"/>
</dbReference>
<evidence type="ECO:0000259" key="5">
    <source>
        <dbReference type="Pfam" id="PF00725"/>
    </source>
</evidence>
<feature type="binding site" evidence="4">
    <location>
        <position position="110"/>
    </location>
    <ligand>
        <name>NAD(+)</name>
        <dbReference type="ChEBI" id="CHEBI:57540"/>
    </ligand>
</feature>
<evidence type="ECO:0000313" key="7">
    <source>
        <dbReference type="EMBL" id="PWN19857.1"/>
    </source>
</evidence>
<dbReference type="InterPro" id="IPR013328">
    <property type="entry name" value="6PGD_dom2"/>
</dbReference>
<accession>A0A316U3P3</accession>
<protein>
    <submittedName>
        <fullName evidence="7">Putative 3-hydroxybutyryl-CoA dehydrogenase</fullName>
    </submittedName>
</protein>